<comment type="pathway">
    <text evidence="3">Secondary metabolite biosynthesis.</text>
</comment>
<dbReference type="InterPro" id="IPR050364">
    <property type="entry name" value="Cytochrome_P450_fung"/>
</dbReference>
<comment type="cofactor">
    <cofactor evidence="1 13">
        <name>heme</name>
        <dbReference type="ChEBI" id="CHEBI:30413"/>
    </cofactor>
</comment>
<evidence type="ECO:0000256" key="1">
    <source>
        <dbReference type="ARBA" id="ARBA00001971"/>
    </source>
</evidence>
<dbReference type="InterPro" id="IPR001128">
    <property type="entry name" value="Cyt_P450"/>
</dbReference>
<dbReference type="GO" id="GO:0016705">
    <property type="term" value="F:oxidoreductase activity, acting on paired donors, with incorporation or reduction of molecular oxygen"/>
    <property type="evidence" value="ECO:0007669"/>
    <property type="project" value="InterPro"/>
</dbReference>
<evidence type="ECO:0000313" key="15">
    <source>
        <dbReference type="EMBL" id="THG99823.1"/>
    </source>
</evidence>
<reference evidence="15 16" key="1">
    <citation type="submission" date="2019-02" db="EMBL/GenBank/DDBJ databases">
        <title>Genome sequencing of the rare red list fungi Phlebia centrifuga.</title>
        <authorList>
            <person name="Buettner E."/>
            <person name="Kellner H."/>
        </authorList>
    </citation>
    <scope>NUCLEOTIDE SEQUENCE [LARGE SCALE GENOMIC DNA]</scope>
    <source>
        <strain evidence="15 16">DSM 108282</strain>
    </source>
</reference>
<evidence type="ECO:0000256" key="2">
    <source>
        <dbReference type="ARBA" id="ARBA00004167"/>
    </source>
</evidence>
<evidence type="ECO:0000256" key="3">
    <source>
        <dbReference type="ARBA" id="ARBA00005179"/>
    </source>
</evidence>
<dbReference type="AlphaFoldDB" id="A0A4S4KNE0"/>
<evidence type="ECO:0000256" key="8">
    <source>
        <dbReference type="ARBA" id="ARBA00022989"/>
    </source>
</evidence>
<evidence type="ECO:0008006" key="17">
    <source>
        <dbReference type="Google" id="ProtNLM"/>
    </source>
</evidence>
<proteinExistence type="inferred from homology"/>
<dbReference type="GO" id="GO:0020037">
    <property type="term" value="F:heme binding"/>
    <property type="evidence" value="ECO:0007669"/>
    <property type="project" value="InterPro"/>
</dbReference>
<sequence length="343" mass="38201">MFLKRVLHTPEKLSTHIRRTAGAIILQMSYGYEVQEKDDPIVDLVDIATEQFSLFTSPGAFLVDVFPMLRYVPAWFPGAGSQKLAVSWRKTIHDMADIPYEFVKNRMSTHTNIPNYTSDLLENEELKGDKEFNIKWSAASLYSGGSDTVTMTLFPDAQRKAQEEIDAVVGSDRLPGYADRESLPYVGALVQEVLRWNPVAPLGGPHRVMEDDIHAGFFIPKGSIVIANIWKILHDPEMYADPMNFEPARFIPQSGKPTEPDPRGFCFGFGRRICPGLHLADASVWISCAMSLAVFNVTKAIENGREIEPVVEYTSGTISHPQPFKCSIKPRSAKAKALILADG</sequence>
<keyword evidence="9 14" id="KW-0560">Oxidoreductase</keyword>
<keyword evidence="10 13" id="KW-0408">Iron</keyword>
<dbReference type="InterPro" id="IPR002401">
    <property type="entry name" value="Cyt_P450_E_grp-I"/>
</dbReference>
<protein>
    <recommendedName>
        <fullName evidence="17">Cytochrome P450</fullName>
    </recommendedName>
</protein>
<dbReference type="PROSITE" id="PS00086">
    <property type="entry name" value="CYTOCHROME_P450"/>
    <property type="match status" value="1"/>
</dbReference>
<keyword evidence="12" id="KW-0472">Membrane</keyword>
<name>A0A4S4KNE0_9APHY</name>
<evidence type="ECO:0000256" key="4">
    <source>
        <dbReference type="ARBA" id="ARBA00010617"/>
    </source>
</evidence>
<comment type="similarity">
    <text evidence="4 14">Belongs to the cytochrome P450 family.</text>
</comment>
<comment type="caution">
    <text evidence="15">The sequence shown here is derived from an EMBL/GenBank/DDBJ whole genome shotgun (WGS) entry which is preliminary data.</text>
</comment>
<dbReference type="PRINTS" id="PR00385">
    <property type="entry name" value="P450"/>
</dbReference>
<dbReference type="InterPro" id="IPR017972">
    <property type="entry name" value="Cyt_P450_CS"/>
</dbReference>
<dbReference type="CDD" id="cd11065">
    <property type="entry name" value="CYP64-like"/>
    <property type="match status" value="1"/>
</dbReference>
<dbReference type="Pfam" id="PF00067">
    <property type="entry name" value="p450"/>
    <property type="match status" value="1"/>
</dbReference>
<evidence type="ECO:0000313" key="16">
    <source>
        <dbReference type="Proteomes" id="UP000309038"/>
    </source>
</evidence>
<evidence type="ECO:0000256" key="5">
    <source>
        <dbReference type="ARBA" id="ARBA00022617"/>
    </source>
</evidence>
<accession>A0A4S4KNE0</accession>
<evidence type="ECO:0000256" key="7">
    <source>
        <dbReference type="ARBA" id="ARBA00022723"/>
    </source>
</evidence>
<evidence type="ECO:0000256" key="12">
    <source>
        <dbReference type="ARBA" id="ARBA00023136"/>
    </source>
</evidence>
<keyword evidence="11 14" id="KW-0503">Monooxygenase</keyword>
<evidence type="ECO:0000256" key="14">
    <source>
        <dbReference type="RuleBase" id="RU000461"/>
    </source>
</evidence>
<evidence type="ECO:0000256" key="13">
    <source>
        <dbReference type="PIRSR" id="PIRSR602401-1"/>
    </source>
</evidence>
<evidence type="ECO:0000256" key="6">
    <source>
        <dbReference type="ARBA" id="ARBA00022692"/>
    </source>
</evidence>
<evidence type="ECO:0000256" key="9">
    <source>
        <dbReference type="ARBA" id="ARBA00023002"/>
    </source>
</evidence>
<evidence type="ECO:0000256" key="10">
    <source>
        <dbReference type="ARBA" id="ARBA00023004"/>
    </source>
</evidence>
<dbReference type="GO" id="GO:0016020">
    <property type="term" value="C:membrane"/>
    <property type="evidence" value="ECO:0007669"/>
    <property type="project" value="UniProtKB-SubCell"/>
</dbReference>
<dbReference type="PANTHER" id="PTHR46300:SF7">
    <property type="entry name" value="P450, PUTATIVE (EUROFUNG)-RELATED"/>
    <property type="match status" value="1"/>
</dbReference>
<keyword evidence="6" id="KW-0812">Transmembrane</keyword>
<keyword evidence="7 13" id="KW-0479">Metal-binding</keyword>
<dbReference type="PRINTS" id="PR00463">
    <property type="entry name" value="EP450I"/>
</dbReference>
<dbReference type="InterPro" id="IPR036396">
    <property type="entry name" value="Cyt_P450_sf"/>
</dbReference>
<dbReference type="SUPFAM" id="SSF48264">
    <property type="entry name" value="Cytochrome P450"/>
    <property type="match status" value="1"/>
</dbReference>
<dbReference type="PANTHER" id="PTHR46300">
    <property type="entry name" value="P450, PUTATIVE (EUROFUNG)-RELATED-RELATED"/>
    <property type="match status" value="1"/>
</dbReference>
<evidence type="ECO:0000256" key="11">
    <source>
        <dbReference type="ARBA" id="ARBA00023033"/>
    </source>
</evidence>
<gene>
    <name evidence="15" type="ORF">EW026_g2588</name>
</gene>
<dbReference type="EMBL" id="SGPJ01000067">
    <property type="protein sequence ID" value="THG99823.1"/>
    <property type="molecule type" value="Genomic_DNA"/>
</dbReference>
<dbReference type="Proteomes" id="UP000309038">
    <property type="component" value="Unassembled WGS sequence"/>
</dbReference>
<comment type="subcellular location">
    <subcellularLocation>
        <location evidence="2">Membrane</location>
        <topology evidence="2">Single-pass membrane protein</topology>
    </subcellularLocation>
</comment>
<keyword evidence="16" id="KW-1185">Reference proteome</keyword>
<dbReference type="GO" id="GO:0004497">
    <property type="term" value="F:monooxygenase activity"/>
    <property type="evidence" value="ECO:0007669"/>
    <property type="project" value="UniProtKB-KW"/>
</dbReference>
<keyword evidence="5 13" id="KW-0349">Heme</keyword>
<dbReference type="Gene3D" id="1.10.630.10">
    <property type="entry name" value="Cytochrome P450"/>
    <property type="match status" value="1"/>
</dbReference>
<keyword evidence="8" id="KW-1133">Transmembrane helix</keyword>
<organism evidence="15 16">
    <name type="scientific">Hermanssonia centrifuga</name>
    <dbReference type="NCBI Taxonomy" id="98765"/>
    <lineage>
        <taxon>Eukaryota</taxon>
        <taxon>Fungi</taxon>
        <taxon>Dikarya</taxon>
        <taxon>Basidiomycota</taxon>
        <taxon>Agaricomycotina</taxon>
        <taxon>Agaricomycetes</taxon>
        <taxon>Polyporales</taxon>
        <taxon>Meruliaceae</taxon>
        <taxon>Hermanssonia</taxon>
    </lineage>
</organism>
<dbReference type="GO" id="GO:0005506">
    <property type="term" value="F:iron ion binding"/>
    <property type="evidence" value="ECO:0007669"/>
    <property type="project" value="InterPro"/>
</dbReference>
<feature type="binding site" description="axial binding residue" evidence="13">
    <location>
        <position position="274"/>
    </location>
    <ligand>
        <name>heme</name>
        <dbReference type="ChEBI" id="CHEBI:30413"/>
    </ligand>
    <ligandPart>
        <name>Fe</name>
        <dbReference type="ChEBI" id="CHEBI:18248"/>
    </ligandPart>
</feature>